<dbReference type="InterPro" id="IPR016166">
    <property type="entry name" value="FAD-bd_PCMH"/>
</dbReference>
<keyword evidence="11" id="KW-0408">Iron</keyword>
<evidence type="ECO:0000259" key="15">
    <source>
        <dbReference type="PROSITE" id="PS51387"/>
    </source>
</evidence>
<dbReference type="Pfam" id="PF01315">
    <property type="entry name" value="Ald_Xan_dh_C"/>
    <property type="match status" value="1"/>
</dbReference>
<dbReference type="InterPro" id="IPR016024">
    <property type="entry name" value="ARM-type_fold"/>
</dbReference>
<evidence type="ECO:0000256" key="10">
    <source>
        <dbReference type="ARBA" id="ARBA00023002"/>
    </source>
</evidence>
<dbReference type="InterPro" id="IPR002346">
    <property type="entry name" value="Mopterin_DH_FAD-bd"/>
</dbReference>
<keyword evidence="9" id="KW-0274">FAD</keyword>
<dbReference type="InterPro" id="IPR036318">
    <property type="entry name" value="FAD-bd_PCMH-like_sf"/>
</dbReference>
<evidence type="ECO:0000256" key="11">
    <source>
        <dbReference type="ARBA" id="ARBA00023004"/>
    </source>
</evidence>
<dbReference type="InterPro" id="IPR037165">
    <property type="entry name" value="AldOxase/xan_DH_Mopterin-bd_sf"/>
</dbReference>
<dbReference type="Gene3D" id="1.10.150.120">
    <property type="entry name" value="[2Fe-2S]-binding domain"/>
    <property type="match status" value="1"/>
</dbReference>
<dbReference type="InterPro" id="IPR016169">
    <property type="entry name" value="FAD-bd_PCMH_sub2"/>
</dbReference>
<keyword evidence="6" id="KW-0285">Flavoprotein</keyword>
<name>A0ABQ9CV01_9PASS</name>
<keyword evidence="5" id="KW-0500">Molybdenum</keyword>
<feature type="domain" description="FAD-binding PCMH-type" evidence="15">
    <location>
        <begin position="150"/>
        <end position="335"/>
    </location>
</feature>
<comment type="cofactor">
    <cofactor evidence="13">
        <name>[2Fe-2S] cluster</name>
        <dbReference type="ChEBI" id="CHEBI:190135"/>
    </cofactor>
</comment>
<sequence>MALPAAAAAGELVFFVNGRKERLAKCHGSQCGFCTPGMVMSIYTLLRNHPEPTSEKMIAALAGNLCRCTGYRPILDACKTFCKESICCQGKTNGKCCLDQENDLFDKEVKVSTSLFSTDEFQPLDPTQELIFPPELMRMAENQPKRTLFFHGERVTWISPVSLEELLDLKAAHPKAPLVVGNTSVGPEMKFRGVFHPVLIAPARVPDLNVVKCTDDGLTLGAACSLSLVKDILTKAVSEFPEEKTKVFCAVLKQLRTLGGEQIRNVASLGGHIISRKSTSDLNPILAATNCMLSLASRGRTRQIPVSDIFADGVGNNTITPEEILVSVLIPHSRKGEYVSAFRQAPRRENALPVACAGMRVLFEEGTDIIKDLSIFYGGAVSTTVCAKQTCWTLIGRPDLIVFILLPDRHWNEQMLDEACRLILKDIALPSSASGEKIDYKRTLTVSFFYRFFLEVSQSLNRMDTEPSQPSQDPVGRPIMHQSGIKHTTGEAVYVDDLPPVQGELFLAVVTSSRAHAKIVNIDPSEALRGPGVFDVITAHDVPAANEFYYSDEPEILFARNKVICVGQIVCAVVADSDVHAKQAAAKVKIEYEMLEPVILTTEEAIKNNSYFEPKRKLEQGNVDQAFETVDNIIEGEICIGGQKHFYMETQSVLAVPKGEDKEMDVYVSTQHPAIIQEMVAASLGVPANRIMCHVKRVGGAFGGKLLRTGLLASVAAVAANKTSRAVRLVLSRGDDMLIMGGRHPFIAKYKVGFMNDGRIRAVDATYYINGGCTPDESVVVAEVSLLKMDNAYKIPNLRCWAYVCKTNLPSNVAFRGFGFPQSGLVTETWITEVADKTGLSPEKIREINMYKKNEQTHFKQELDPQNLIRCWNECMEKSAFYSRKTAVNEFNKQNHWKKRGIAIVPMKYPFGMGMRHLSQVKFLEEQAAALVHIYTDGSVLLTHGGIEMGQGIHTKMIQVASRELNIPMSCIHFCETSTTTVPNACASVGSAGTDVNGMAVKDACQTLLKRLQPIINKNPKGTWNDWNLRTDIVMDVGCSINPAVDIGQIEGAFVQGIGLYTMEELKYSPEGVLCTRGPDQYKIPAVCDIPEQFTVSLLSSSQNPHAIYASKEGLTVSSCSTVGENIWFSDFSKKICKSQLQYPNAVQIKMFNTTTLRALWNKGGFDLSLRVSFMNNQKPQKPTLSGQRFKTRKRDEKERFDPTQFQDCIIQGLSETGTDLEAVAKFLDASGAKLDYRRYAETLFDILVAGGMLAPGGTLADDMTRTNVCVFAAQEDLETMQAFAQVFNKLIRRYKYLEKGFEDEVKKLLLFLKGFSESERNKLAMLTGILLANGTLNASILNSLYNENLVKEGVSAAFAVKLFKSWINEKDINAVAVSLRKVNMDNRLMELFPANKQSVEHFSKYFTEAGLKELSEYVRNQQSIGARKELQKELQEQMSRGDPFKDIILYVKEEMKKNNISEQTVVTIIWSSVMSTVEWNKKEELVAEQAIKHLKQYSPLLAAFTTQGQSELTLLLKIQEYCYDNIHFMKAFQKIVVLFYKAEVLSEEPILKWYKDAHLAKGKSVFLEQMKKFVEWLKNAEEESESEAEEGD</sequence>
<comment type="caution">
    <text evidence="16">The sequence shown here is derived from an EMBL/GenBank/DDBJ whole genome shotgun (WGS) entry which is preliminary data.</text>
</comment>
<dbReference type="InterPro" id="IPR005107">
    <property type="entry name" value="CO_DH_flav_C"/>
</dbReference>
<dbReference type="Gene3D" id="3.30.390.50">
    <property type="entry name" value="CO dehydrogenase flavoprotein, C-terminal domain"/>
    <property type="match status" value="1"/>
</dbReference>
<evidence type="ECO:0000256" key="4">
    <source>
        <dbReference type="ARBA" id="ARBA00008151"/>
    </source>
</evidence>
<dbReference type="Gene3D" id="1.25.40.180">
    <property type="match status" value="1"/>
</dbReference>
<proteinExistence type="inferred from homology"/>
<dbReference type="SMART" id="SM01008">
    <property type="entry name" value="Ald_Xan_dh_C"/>
    <property type="match status" value="1"/>
</dbReference>
<dbReference type="Gene3D" id="3.90.1170.50">
    <property type="entry name" value="Aldehyde oxidase/xanthine dehydrogenase, a/b hammerhead"/>
    <property type="match status" value="1"/>
</dbReference>
<dbReference type="Pfam" id="PF02738">
    <property type="entry name" value="MoCoBD_1"/>
    <property type="match status" value="1"/>
</dbReference>
<dbReference type="SUPFAM" id="SSF48371">
    <property type="entry name" value="ARM repeat"/>
    <property type="match status" value="1"/>
</dbReference>
<protein>
    <submittedName>
        <fullName evidence="16">Aldehyde oxidase 1</fullName>
    </submittedName>
</protein>
<dbReference type="Pfam" id="PF03450">
    <property type="entry name" value="CO_deh_flav_C"/>
    <property type="match status" value="1"/>
</dbReference>
<dbReference type="Proteomes" id="UP001145742">
    <property type="component" value="Unassembled WGS sequence"/>
</dbReference>
<dbReference type="InterPro" id="IPR043510">
    <property type="entry name" value="W2_5MP1/2"/>
</dbReference>
<evidence type="ECO:0000256" key="13">
    <source>
        <dbReference type="ARBA" id="ARBA00034078"/>
    </source>
</evidence>
<comment type="cofactor">
    <cofactor evidence="1">
        <name>Mo-molybdopterin</name>
        <dbReference type="ChEBI" id="CHEBI:71302"/>
    </cofactor>
</comment>
<dbReference type="InterPro" id="IPR003307">
    <property type="entry name" value="W2_domain"/>
</dbReference>
<evidence type="ECO:0000256" key="1">
    <source>
        <dbReference type="ARBA" id="ARBA00001924"/>
    </source>
</evidence>
<reference evidence="16" key="1">
    <citation type="submission" date="2019-10" db="EMBL/GenBank/DDBJ databases">
        <authorList>
            <person name="Soares A.E.R."/>
            <person name="Aleixo A."/>
            <person name="Schneider P."/>
            <person name="Miyaki C.Y."/>
            <person name="Schneider M.P."/>
            <person name="Mello C."/>
            <person name="Vasconcelos A.T.R."/>
        </authorList>
    </citation>
    <scope>NUCLEOTIDE SEQUENCE</scope>
    <source>
        <tissue evidence="16">Muscle</tissue>
    </source>
</reference>
<organism evidence="16 17">
    <name type="scientific">Willisornis vidua</name>
    <name type="common">Xingu scale-backed antbird</name>
    <dbReference type="NCBI Taxonomy" id="1566151"/>
    <lineage>
        <taxon>Eukaryota</taxon>
        <taxon>Metazoa</taxon>
        <taxon>Chordata</taxon>
        <taxon>Craniata</taxon>
        <taxon>Vertebrata</taxon>
        <taxon>Euteleostomi</taxon>
        <taxon>Archelosauria</taxon>
        <taxon>Archosauria</taxon>
        <taxon>Dinosauria</taxon>
        <taxon>Saurischia</taxon>
        <taxon>Theropoda</taxon>
        <taxon>Coelurosauria</taxon>
        <taxon>Aves</taxon>
        <taxon>Neognathae</taxon>
        <taxon>Neoaves</taxon>
        <taxon>Telluraves</taxon>
        <taxon>Australaves</taxon>
        <taxon>Passeriformes</taxon>
        <taxon>Thamnophilidae</taxon>
        <taxon>Willisornis</taxon>
    </lineage>
</organism>
<evidence type="ECO:0000256" key="9">
    <source>
        <dbReference type="ARBA" id="ARBA00022827"/>
    </source>
</evidence>
<comment type="similarity">
    <text evidence="4">Belongs to the BZW family.</text>
</comment>
<evidence type="ECO:0000259" key="14">
    <source>
        <dbReference type="PROSITE" id="PS51363"/>
    </source>
</evidence>
<evidence type="ECO:0000313" key="16">
    <source>
        <dbReference type="EMBL" id="KAJ7408094.1"/>
    </source>
</evidence>
<keyword evidence="10" id="KW-0560">Oxidoreductase</keyword>
<dbReference type="Pfam" id="PF00941">
    <property type="entry name" value="FAD_binding_5"/>
    <property type="match status" value="1"/>
</dbReference>
<dbReference type="Gene3D" id="3.30.465.10">
    <property type="match status" value="1"/>
</dbReference>
<evidence type="ECO:0000256" key="6">
    <source>
        <dbReference type="ARBA" id="ARBA00022630"/>
    </source>
</evidence>
<dbReference type="SMART" id="SM01092">
    <property type="entry name" value="CO_deh_flav_C"/>
    <property type="match status" value="1"/>
</dbReference>
<dbReference type="Pfam" id="PF25504">
    <property type="entry name" value="HEAT_5MP1_2"/>
    <property type="match status" value="1"/>
</dbReference>
<keyword evidence="7" id="KW-0001">2Fe-2S</keyword>
<dbReference type="Pfam" id="PF02020">
    <property type="entry name" value="W2"/>
    <property type="match status" value="1"/>
</dbReference>
<evidence type="ECO:0000256" key="2">
    <source>
        <dbReference type="ARBA" id="ARBA00001974"/>
    </source>
</evidence>
<evidence type="ECO:0000256" key="3">
    <source>
        <dbReference type="ARBA" id="ARBA00006849"/>
    </source>
</evidence>
<dbReference type="SUPFAM" id="SSF56003">
    <property type="entry name" value="Molybdenum cofactor-binding domain"/>
    <property type="match status" value="1"/>
</dbReference>
<dbReference type="InterPro" id="IPR036856">
    <property type="entry name" value="Ald_Oxase/Xan_DH_a/b_sf"/>
</dbReference>
<keyword evidence="12" id="KW-0411">Iron-sulfur</keyword>
<dbReference type="CDD" id="cd11560">
    <property type="entry name" value="W2_eIF5C_like"/>
    <property type="match status" value="1"/>
</dbReference>
<dbReference type="SUPFAM" id="SSF54665">
    <property type="entry name" value="CO dehydrogenase molybdoprotein N-domain-like"/>
    <property type="match status" value="1"/>
</dbReference>
<dbReference type="SUPFAM" id="SSF47741">
    <property type="entry name" value="CO dehydrogenase ISP C-domain like"/>
    <property type="match status" value="1"/>
</dbReference>
<gene>
    <name evidence="16" type="primary">AOX1</name>
    <name evidence="16" type="ORF">WISP_123404</name>
</gene>
<dbReference type="SUPFAM" id="SSF55447">
    <property type="entry name" value="CO dehydrogenase flavoprotein C-terminal domain-like"/>
    <property type="match status" value="1"/>
</dbReference>
<evidence type="ECO:0000256" key="12">
    <source>
        <dbReference type="ARBA" id="ARBA00023014"/>
    </source>
</evidence>
<dbReference type="InterPro" id="IPR036683">
    <property type="entry name" value="CO_DH_flav_C_dom_sf"/>
</dbReference>
<evidence type="ECO:0000256" key="7">
    <source>
        <dbReference type="ARBA" id="ARBA00022714"/>
    </source>
</evidence>
<dbReference type="InterPro" id="IPR057397">
    <property type="entry name" value="HEAT_5MP1_2"/>
</dbReference>
<dbReference type="Gene3D" id="3.30.365.10">
    <property type="entry name" value="Aldehyde oxidase/xanthine dehydrogenase, molybdopterin binding domain"/>
    <property type="match status" value="4"/>
</dbReference>
<dbReference type="EMBL" id="WHWB01034567">
    <property type="protein sequence ID" value="KAJ7408094.1"/>
    <property type="molecule type" value="Genomic_DNA"/>
</dbReference>
<dbReference type="Pfam" id="PF01799">
    <property type="entry name" value="Fer2_2"/>
    <property type="match status" value="1"/>
</dbReference>
<dbReference type="InterPro" id="IPR016208">
    <property type="entry name" value="Ald_Oxase/xanthine_DH-like"/>
</dbReference>
<evidence type="ECO:0000256" key="5">
    <source>
        <dbReference type="ARBA" id="ARBA00022505"/>
    </source>
</evidence>
<evidence type="ECO:0000313" key="17">
    <source>
        <dbReference type="Proteomes" id="UP001145742"/>
    </source>
</evidence>
<dbReference type="InterPro" id="IPR008274">
    <property type="entry name" value="AldOxase/xan_DH_MoCoBD1"/>
</dbReference>
<dbReference type="InterPro" id="IPR046867">
    <property type="entry name" value="AldOxase/xan_DH_MoCoBD2"/>
</dbReference>
<dbReference type="PANTHER" id="PTHR45444:SF3">
    <property type="entry name" value="XANTHINE DEHYDROGENASE"/>
    <property type="match status" value="1"/>
</dbReference>
<dbReference type="PANTHER" id="PTHR45444">
    <property type="entry name" value="XANTHINE DEHYDROGENASE"/>
    <property type="match status" value="1"/>
</dbReference>
<comment type="cofactor">
    <cofactor evidence="2">
        <name>FAD</name>
        <dbReference type="ChEBI" id="CHEBI:57692"/>
    </cofactor>
</comment>
<dbReference type="InterPro" id="IPR000674">
    <property type="entry name" value="Ald_Oxase/Xan_DH_a/b"/>
</dbReference>
<dbReference type="PROSITE" id="PS51387">
    <property type="entry name" value="FAD_PCMH"/>
    <property type="match status" value="1"/>
</dbReference>
<dbReference type="InterPro" id="IPR036884">
    <property type="entry name" value="2Fe-2S-bd_dom_sf"/>
</dbReference>
<dbReference type="Pfam" id="PF20256">
    <property type="entry name" value="MoCoBD_2"/>
    <property type="match status" value="2"/>
</dbReference>
<accession>A0ABQ9CV01</accession>
<keyword evidence="17" id="KW-1185">Reference proteome</keyword>
<comment type="similarity">
    <text evidence="3">Belongs to the xanthine dehydrogenase family.</text>
</comment>
<keyword evidence="8" id="KW-0479">Metal-binding</keyword>
<dbReference type="InterPro" id="IPR016167">
    <property type="entry name" value="FAD-bd_PCMH_sub1"/>
</dbReference>
<dbReference type="SUPFAM" id="SSF56176">
    <property type="entry name" value="FAD-binding/transporter-associated domain-like"/>
    <property type="match status" value="1"/>
</dbReference>
<dbReference type="Gene3D" id="3.30.43.10">
    <property type="entry name" value="Uridine Diphospho-n-acetylenolpyruvylglucosamine Reductase, domain 2"/>
    <property type="match status" value="1"/>
</dbReference>
<dbReference type="SMART" id="SM00515">
    <property type="entry name" value="eIF5C"/>
    <property type="match status" value="1"/>
</dbReference>
<evidence type="ECO:0000256" key="8">
    <source>
        <dbReference type="ARBA" id="ARBA00022723"/>
    </source>
</evidence>
<dbReference type="PROSITE" id="PS51363">
    <property type="entry name" value="W2"/>
    <property type="match status" value="1"/>
</dbReference>
<feature type="domain" description="W2" evidence="14">
    <location>
        <begin position="1421"/>
        <end position="1588"/>
    </location>
</feature>
<dbReference type="InterPro" id="IPR002888">
    <property type="entry name" value="2Fe-2S-bd"/>
</dbReference>